<dbReference type="Proteomes" id="UP000234275">
    <property type="component" value="Unassembled WGS sequence"/>
</dbReference>
<dbReference type="OrthoDB" id="10287950at2759"/>
<dbReference type="EMBL" id="MSFO01000003">
    <property type="protein sequence ID" value="PLB50089.1"/>
    <property type="molecule type" value="Genomic_DNA"/>
</dbReference>
<organism evidence="1 2">
    <name type="scientific">Aspergillus steynii IBT 23096</name>
    <dbReference type="NCBI Taxonomy" id="1392250"/>
    <lineage>
        <taxon>Eukaryota</taxon>
        <taxon>Fungi</taxon>
        <taxon>Dikarya</taxon>
        <taxon>Ascomycota</taxon>
        <taxon>Pezizomycotina</taxon>
        <taxon>Eurotiomycetes</taxon>
        <taxon>Eurotiomycetidae</taxon>
        <taxon>Eurotiales</taxon>
        <taxon>Aspergillaceae</taxon>
        <taxon>Aspergillus</taxon>
        <taxon>Aspergillus subgen. Circumdati</taxon>
    </lineage>
</organism>
<accession>A0A2I2GB31</accession>
<reference evidence="1 2" key="1">
    <citation type="submission" date="2016-12" db="EMBL/GenBank/DDBJ databases">
        <title>The genomes of Aspergillus section Nigri reveals drivers in fungal speciation.</title>
        <authorList>
            <consortium name="DOE Joint Genome Institute"/>
            <person name="Vesth T.C."/>
            <person name="Nybo J."/>
            <person name="Theobald S."/>
            <person name="Brandl J."/>
            <person name="Frisvad J.C."/>
            <person name="Nielsen K.F."/>
            <person name="Lyhne E.K."/>
            <person name="Kogle M.E."/>
            <person name="Kuo A."/>
            <person name="Riley R."/>
            <person name="Clum A."/>
            <person name="Nolan M."/>
            <person name="Lipzen A."/>
            <person name="Salamov A."/>
            <person name="Henrissat B."/>
            <person name="Wiebenga A."/>
            <person name="De Vries R.P."/>
            <person name="Grigoriev I.V."/>
            <person name="Mortensen U.H."/>
            <person name="Andersen M.R."/>
            <person name="Baker S.E."/>
        </authorList>
    </citation>
    <scope>NUCLEOTIDE SEQUENCE [LARGE SCALE GENOMIC DNA]</scope>
    <source>
        <strain evidence="1 2">IBT 23096</strain>
    </source>
</reference>
<evidence type="ECO:0000313" key="1">
    <source>
        <dbReference type="EMBL" id="PLB50089.1"/>
    </source>
</evidence>
<name>A0A2I2GB31_9EURO</name>
<dbReference type="GeneID" id="36550137"/>
<protein>
    <submittedName>
        <fullName evidence="1">Uncharacterized protein</fullName>
    </submittedName>
</protein>
<evidence type="ECO:0000313" key="2">
    <source>
        <dbReference type="Proteomes" id="UP000234275"/>
    </source>
</evidence>
<dbReference type="RefSeq" id="XP_024705391.1">
    <property type="nucleotide sequence ID" value="XM_024842440.1"/>
</dbReference>
<comment type="caution">
    <text evidence="1">The sequence shown here is derived from an EMBL/GenBank/DDBJ whole genome shotgun (WGS) entry which is preliminary data.</text>
</comment>
<gene>
    <name evidence="1" type="ORF">P170DRAFT_135734</name>
</gene>
<dbReference type="VEuPathDB" id="FungiDB:P170DRAFT_135734"/>
<sequence>MSHPSGGYFTCTYEYHAPYTDAQGVSHVDKLHKSRLYSRTKKYTHDGLRWWYNDTFRPAVKRHVEEVFLRKINDGNTKGLKYSPFDENNLRIVGNPEWSANKPDGREISTL</sequence>
<keyword evidence="2" id="KW-1185">Reference proteome</keyword>
<dbReference type="AlphaFoldDB" id="A0A2I2GB31"/>
<proteinExistence type="predicted"/>